<evidence type="ECO:0000313" key="1">
    <source>
        <dbReference type="EMBL" id="SPJ87780.1"/>
    </source>
</evidence>
<name>A0AAE8MKD6_9HYPO</name>
<dbReference type="Proteomes" id="UP001187734">
    <property type="component" value="Unassembled WGS sequence"/>
</dbReference>
<organism evidence="1 2">
    <name type="scientific">Fusarium torulosum</name>
    <dbReference type="NCBI Taxonomy" id="33205"/>
    <lineage>
        <taxon>Eukaryota</taxon>
        <taxon>Fungi</taxon>
        <taxon>Dikarya</taxon>
        <taxon>Ascomycota</taxon>
        <taxon>Pezizomycotina</taxon>
        <taxon>Sordariomycetes</taxon>
        <taxon>Hypocreomycetidae</taxon>
        <taxon>Hypocreales</taxon>
        <taxon>Nectriaceae</taxon>
        <taxon>Fusarium</taxon>
    </lineage>
</organism>
<keyword evidence="2" id="KW-1185">Reference proteome</keyword>
<evidence type="ECO:0000313" key="2">
    <source>
        <dbReference type="Proteomes" id="UP001187734"/>
    </source>
</evidence>
<sequence>MAWVTGVGIWYVIQHAHTQTHKEFGSAGLGMVQDDDEWMG</sequence>
<gene>
    <name evidence="1" type="ORF">FTOL_12249</name>
</gene>
<dbReference type="EMBL" id="ONZP01000572">
    <property type="protein sequence ID" value="SPJ87780.1"/>
    <property type="molecule type" value="Genomic_DNA"/>
</dbReference>
<protein>
    <submittedName>
        <fullName evidence="1">Uncharacterized protein</fullName>
    </submittedName>
</protein>
<proteinExistence type="predicted"/>
<dbReference type="AlphaFoldDB" id="A0AAE8MKD6"/>
<reference evidence="1" key="1">
    <citation type="submission" date="2018-03" db="EMBL/GenBank/DDBJ databases">
        <authorList>
            <person name="Guldener U."/>
        </authorList>
    </citation>
    <scope>NUCLEOTIDE SEQUENCE</scope>
</reference>
<comment type="caution">
    <text evidence="1">The sequence shown here is derived from an EMBL/GenBank/DDBJ whole genome shotgun (WGS) entry which is preliminary data.</text>
</comment>
<accession>A0AAE8MKD6</accession>